<dbReference type="EMBL" id="JAULSY010000006">
    <property type="protein sequence ID" value="KAK0673401.1"/>
    <property type="molecule type" value="Genomic_DNA"/>
</dbReference>
<dbReference type="AlphaFoldDB" id="A0AA39ZLQ4"/>
<feature type="region of interest" description="Disordered" evidence="1">
    <location>
        <begin position="444"/>
        <end position="483"/>
    </location>
</feature>
<gene>
    <name evidence="2" type="ORF">QBC41DRAFT_298619</name>
</gene>
<feature type="compositionally biased region" description="Basic residues" evidence="1">
    <location>
        <begin position="306"/>
        <end position="321"/>
    </location>
</feature>
<feature type="region of interest" description="Disordered" evidence="1">
    <location>
        <begin position="1"/>
        <end position="21"/>
    </location>
</feature>
<comment type="caution">
    <text evidence="2">The sequence shown here is derived from an EMBL/GenBank/DDBJ whole genome shotgun (WGS) entry which is preliminary data.</text>
</comment>
<feature type="compositionally biased region" description="Pro residues" evidence="1">
    <location>
        <begin position="1"/>
        <end position="10"/>
    </location>
</feature>
<feature type="region of interest" description="Disordered" evidence="1">
    <location>
        <begin position="291"/>
        <end position="321"/>
    </location>
</feature>
<dbReference type="Proteomes" id="UP001174997">
    <property type="component" value="Unassembled WGS sequence"/>
</dbReference>
<evidence type="ECO:0000256" key="1">
    <source>
        <dbReference type="SAM" id="MobiDB-lite"/>
    </source>
</evidence>
<reference evidence="2" key="1">
    <citation type="submission" date="2023-06" db="EMBL/GenBank/DDBJ databases">
        <title>Genome-scale phylogeny and comparative genomics of the fungal order Sordariales.</title>
        <authorList>
            <consortium name="Lawrence Berkeley National Laboratory"/>
            <person name="Hensen N."/>
            <person name="Bonometti L."/>
            <person name="Westerberg I."/>
            <person name="Brannstrom I.O."/>
            <person name="Guillou S."/>
            <person name="Cros-Aarteil S."/>
            <person name="Calhoun S."/>
            <person name="Haridas S."/>
            <person name="Kuo A."/>
            <person name="Mondo S."/>
            <person name="Pangilinan J."/>
            <person name="Riley R."/>
            <person name="Labutti K."/>
            <person name="Andreopoulos B."/>
            <person name="Lipzen A."/>
            <person name="Chen C."/>
            <person name="Yanf M."/>
            <person name="Daum C."/>
            <person name="Ng V."/>
            <person name="Clum A."/>
            <person name="Steindorff A."/>
            <person name="Ohm R."/>
            <person name="Martin F."/>
            <person name="Silar P."/>
            <person name="Natvig D."/>
            <person name="Lalanne C."/>
            <person name="Gautier V."/>
            <person name="Ament-Velasquez S.L."/>
            <person name="Kruys A."/>
            <person name="Hutchinson M.I."/>
            <person name="Powell A.J."/>
            <person name="Barry K."/>
            <person name="Miller A.N."/>
            <person name="Grigoriev I.V."/>
            <person name="Debuchy R."/>
            <person name="Gladieux P."/>
            <person name="Thoren M.H."/>
            <person name="Johannesson H."/>
        </authorList>
    </citation>
    <scope>NUCLEOTIDE SEQUENCE</scope>
    <source>
        <strain evidence="2">CBS 307.81</strain>
    </source>
</reference>
<evidence type="ECO:0000313" key="2">
    <source>
        <dbReference type="EMBL" id="KAK0673401.1"/>
    </source>
</evidence>
<keyword evidence="3" id="KW-1185">Reference proteome</keyword>
<feature type="region of interest" description="Disordered" evidence="1">
    <location>
        <begin position="233"/>
        <end position="264"/>
    </location>
</feature>
<protein>
    <submittedName>
        <fullName evidence="2">Uncharacterized protein</fullName>
    </submittedName>
</protein>
<evidence type="ECO:0000313" key="3">
    <source>
        <dbReference type="Proteomes" id="UP001174997"/>
    </source>
</evidence>
<proteinExistence type="predicted"/>
<feature type="compositionally biased region" description="Polar residues" evidence="1">
    <location>
        <begin position="450"/>
        <end position="483"/>
    </location>
</feature>
<name>A0AA39ZLQ4_9PEZI</name>
<organism evidence="2 3">
    <name type="scientific">Cercophora samala</name>
    <dbReference type="NCBI Taxonomy" id="330535"/>
    <lineage>
        <taxon>Eukaryota</taxon>
        <taxon>Fungi</taxon>
        <taxon>Dikarya</taxon>
        <taxon>Ascomycota</taxon>
        <taxon>Pezizomycotina</taxon>
        <taxon>Sordariomycetes</taxon>
        <taxon>Sordariomycetidae</taxon>
        <taxon>Sordariales</taxon>
        <taxon>Lasiosphaeriaceae</taxon>
        <taxon>Cercophora</taxon>
    </lineage>
</organism>
<sequence length="522" mass="57763">MSDQRPPPHPNAYGPHNPDWLSGPNPVIDVRRYCLNWNPEDPSQMMLNPAFFYPDYNINSTQQVDMETPGSFDANTTNPQQSLLNFHTTQHSDRGFPAAYPVNMEAPDSFDANTTNPQQSLLDFHTTQHSDRGFPAAYPVNMEAPDSFDANTTNPQQSLLDFHTTQHSNRGFLAAHPPGGASSVVRQPTTFTPNIALLQRSTAFDPIPNQQQGPVPVPIEQGDLAWPTIQQPGLAPHAAGTGTPASGFPPVVNPYNSEQSAVEPPLPSELDYSGMGEEQRKAVKKQAAAVRRRFTDHHRNRELRAGKPRKPKGGRRKKKATRVADNALEGFLPDNALLPEARQAPHNSRFQLGLEDVGDFLAHNNLQDQTQVPLQPHDNLQSQDNPQDLGSFPAQTNVQDHVLTHETGQADHDFELQNGLEDLDNFPAQTNNVQDHVLTQEAGQADHDSQLQNGPQDLNNSTQTAVGDNQEASVGNTETSTVSDQQSLYSDDFFFDMIDVSQLWEPETEAEKNYWGLGDIYD</sequence>
<accession>A0AA39ZLQ4</accession>